<evidence type="ECO:0000313" key="3">
    <source>
        <dbReference type="Proteomes" id="UP000280417"/>
    </source>
</evidence>
<sequence>MPKLRITGNEGIAYGAKDAGVGIVTGYPGLPSTSVIETLVKITSPDETYIQWSANEKVALEIAFGASIAGKRALVSQKMVGMNVCLDSLMVINLLGTGGGLVLA</sequence>
<dbReference type="GO" id="GO:0016491">
    <property type="term" value="F:oxidoreductase activity"/>
    <property type="evidence" value="ECO:0007669"/>
    <property type="project" value="UniProtKB-KW"/>
</dbReference>
<comment type="caution">
    <text evidence="2">The sequence shown here is derived from an EMBL/GenBank/DDBJ whole genome shotgun (WGS) entry which is preliminary data.</text>
</comment>
<gene>
    <name evidence="2" type="ORF">DRJ04_09485</name>
</gene>
<dbReference type="EMBL" id="QMQA01000339">
    <property type="protein sequence ID" value="RLE10013.1"/>
    <property type="molecule type" value="Genomic_DNA"/>
</dbReference>
<organism evidence="2 3">
    <name type="scientific">Aerophobetes bacterium</name>
    <dbReference type="NCBI Taxonomy" id="2030807"/>
    <lineage>
        <taxon>Bacteria</taxon>
        <taxon>Candidatus Aerophobota</taxon>
    </lineage>
</organism>
<accession>A0A662D870</accession>
<dbReference type="Proteomes" id="UP000280417">
    <property type="component" value="Unassembled WGS sequence"/>
</dbReference>
<dbReference type="SUPFAM" id="SSF52518">
    <property type="entry name" value="Thiamin diphosphate-binding fold (THDP-binding)"/>
    <property type="match status" value="1"/>
</dbReference>
<protein>
    <submittedName>
        <fullName evidence="2">Indolepyruvate ferredoxin oxidoreductase subunit alpha</fullName>
    </submittedName>
</protein>
<evidence type="ECO:0000256" key="1">
    <source>
        <dbReference type="ARBA" id="ARBA00023002"/>
    </source>
</evidence>
<evidence type="ECO:0000313" key="2">
    <source>
        <dbReference type="EMBL" id="RLE10013.1"/>
    </source>
</evidence>
<keyword evidence="2" id="KW-0670">Pyruvate</keyword>
<keyword evidence="1" id="KW-0560">Oxidoreductase</keyword>
<dbReference type="InterPro" id="IPR029061">
    <property type="entry name" value="THDP-binding"/>
</dbReference>
<name>A0A662D870_UNCAE</name>
<proteinExistence type="predicted"/>
<dbReference type="CDD" id="cd07034">
    <property type="entry name" value="TPP_PYR_PFOR_IOR-alpha_like"/>
    <property type="match status" value="1"/>
</dbReference>
<dbReference type="Gene3D" id="3.40.50.970">
    <property type="match status" value="1"/>
</dbReference>
<feature type="non-terminal residue" evidence="2">
    <location>
        <position position="104"/>
    </location>
</feature>
<dbReference type="AlphaFoldDB" id="A0A662D870"/>
<reference evidence="2 3" key="1">
    <citation type="submission" date="2018-06" db="EMBL/GenBank/DDBJ databases">
        <title>Extensive metabolic versatility and redundancy in microbially diverse, dynamic hydrothermal sediments.</title>
        <authorList>
            <person name="Dombrowski N."/>
            <person name="Teske A."/>
            <person name="Baker B.J."/>
        </authorList>
    </citation>
    <scope>NUCLEOTIDE SEQUENCE [LARGE SCALE GENOMIC DNA]</scope>
    <source>
        <strain evidence="2">B3_G15</strain>
    </source>
</reference>
<dbReference type="InterPro" id="IPR002880">
    <property type="entry name" value="Pyrv_Fd/Flavodoxin_OxRdtase_N"/>
</dbReference>